<keyword evidence="2" id="KW-1185">Reference proteome</keyword>
<evidence type="ECO:0000313" key="1">
    <source>
        <dbReference type="EMBL" id="OCK80104.1"/>
    </source>
</evidence>
<proteinExistence type="predicted"/>
<dbReference type="Proteomes" id="UP000250266">
    <property type="component" value="Unassembled WGS sequence"/>
</dbReference>
<gene>
    <name evidence="1" type="ORF">K432DRAFT_404999</name>
</gene>
<reference evidence="1 2" key="1">
    <citation type="journal article" date="2016" name="Nat. Commun.">
        <title>Ectomycorrhizal ecology is imprinted in the genome of the dominant symbiotic fungus Cenococcum geophilum.</title>
        <authorList>
            <consortium name="DOE Joint Genome Institute"/>
            <person name="Peter M."/>
            <person name="Kohler A."/>
            <person name="Ohm R.A."/>
            <person name="Kuo A."/>
            <person name="Krutzmann J."/>
            <person name="Morin E."/>
            <person name="Arend M."/>
            <person name="Barry K.W."/>
            <person name="Binder M."/>
            <person name="Choi C."/>
            <person name="Clum A."/>
            <person name="Copeland A."/>
            <person name="Grisel N."/>
            <person name="Haridas S."/>
            <person name="Kipfer T."/>
            <person name="LaButti K."/>
            <person name="Lindquist E."/>
            <person name="Lipzen A."/>
            <person name="Maire R."/>
            <person name="Meier B."/>
            <person name="Mihaltcheva S."/>
            <person name="Molinier V."/>
            <person name="Murat C."/>
            <person name="Poggeler S."/>
            <person name="Quandt C.A."/>
            <person name="Sperisen C."/>
            <person name="Tritt A."/>
            <person name="Tisserant E."/>
            <person name="Crous P.W."/>
            <person name="Henrissat B."/>
            <person name="Nehls U."/>
            <person name="Egli S."/>
            <person name="Spatafora J.W."/>
            <person name="Grigoriev I.V."/>
            <person name="Martin F.M."/>
        </authorList>
    </citation>
    <scope>NUCLEOTIDE SEQUENCE [LARGE SCALE GENOMIC DNA]</scope>
    <source>
        <strain evidence="1 2">CBS 459.81</strain>
    </source>
</reference>
<accession>A0A8E2JFK1</accession>
<dbReference type="EMBL" id="KV744974">
    <property type="protein sequence ID" value="OCK80104.1"/>
    <property type="molecule type" value="Genomic_DNA"/>
</dbReference>
<evidence type="ECO:0000313" key="2">
    <source>
        <dbReference type="Proteomes" id="UP000250266"/>
    </source>
</evidence>
<sequence length="141" mass="14394">MVVLFGTGKSPYDHRGTHRTGYLLPDPEAGKQLTARRAVTVGGQLLLSYNKDGVLVGSSGIGGGIGFSDGSVVNYEGHILTLALCGLPWEYLDVAVTVTVAVAVAVTVAVAATVTVTAATVTVAAATAATVVEVAVRWYCT</sequence>
<protein>
    <submittedName>
        <fullName evidence="1">Uncharacterized protein</fullName>
    </submittedName>
</protein>
<dbReference type="AlphaFoldDB" id="A0A8E2JFK1"/>
<name>A0A8E2JFK1_9PEZI</name>
<organism evidence="1 2">
    <name type="scientific">Lepidopterella palustris CBS 459.81</name>
    <dbReference type="NCBI Taxonomy" id="1314670"/>
    <lineage>
        <taxon>Eukaryota</taxon>
        <taxon>Fungi</taxon>
        <taxon>Dikarya</taxon>
        <taxon>Ascomycota</taxon>
        <taxon>Pezizomycotina</taxon>
        <taxon>Dothideomycetes</taxon>
        <taxon>Pleosporomycetidae</taxon>
        <taxon>Mytilinidiales</taxon>
        <taxon>Argynnaceae</taxon>
        <taxon>Lepidopterella</taxon>
    </lineage>
</organism>